<dbReference type="Gramene" id="TraesCS3B03G0503700.1">
    <property type="protein sequence ID" value="TraesCS3B03G0503700.1.CDS"/>
    <property type="gene ID" value="TraesCS3B03G0503700"/>
</dbReference>
<sequence>MILSRIKKGERKTPSISSAPQSTTAAATRPMASPRHRSFPLRLLVLFPVSLCILLLLLRRSSYAAPPLIPARPAPDPHRFSLLIKLLAYDRPAPLLRCLRSLASADYDGDRVALHVLLDHLPPNSSAPLLAASHEILTAVDAFPWPHGEKRIHYRVANAGLQAQWIEAWWPGSDDEFAFVVEDDLEVSPLYYRFLKRVVMRYYYDRENYSPYVFGASLQRPRFVAGKHGNKIQLDSETRLFLYQMVGTWGQLLFPKPWKEFRLWYDEQKAKGIKPILQGMKTTGWYRKMGERIWTPWFIKFVHSRGYFNIYTNFLKERALSISHRDAGVNYGRSVGPDSTLLDGNNLDFNVWQLQPLKKLKWYDFCFAEILPGRFVRKFSELGSVLKSVQFGNNVVLISLYSVEQRIVRNLICHLEKTGMRNYIFLGDNSEFLDDLAHRGHAVIDVIELLQGIKMSGYMNSDGFVKEILAKAYVIQHCLNLGYNLWVLNGNMISLGSKLVEPSNQSVDIFTADPVDLIFIRSSQGSKKTWNEHIISRVADGGFASVKHVSFVHILTRVLENNGGGVRLGKLNEEIMTMELGPNMSNRSLSEGQSKMLFWSDSVASDSVQRQLGNVNLWLIDSDSSCSAVVCNQKQK</sequence>
<name>A0A3B6FLE2_WHEAT</name>
<evidence type="ECO:0008006" key="4">
    <source>
        <dbReference type="Google" id="ProtNLM"/>
    </source>
</evidence>
<dbReference type="Proteomes" id="UP000019116">
    <property type="component" value="Chromosome 3B"/>
</dbReference>
<dbReference type="PANTHER" id="PTHR33604:SF3">
    <property type="entry name" value="OSJNBA0004B13.7 PROTEIN"/>
    <property type="match status" value="1"/>
</dbReference>
<protein>
    <recommendedName>
        <fullName evidence="4">Glycosyl transferase 64 domain-containing protein</fullName>
    </recommendedName>
</protein>
<accession>A0A3B6FLE2</accession>
<evidence type="ECO:0000256" key="1">
    <source>
        <dbReference type="SAM" id="MobiDB-lite"/>
    </source>
</evidence>
<feature type="region of interest" description="Disordered" evidence="1">
    <location>
        <begin position="1"/>
        <end position="31"/>
    </location>
</feature>
<dbReference type="PANTHER" id="PTHR33604">
    <property type="entry name" value="OSJNBA0004B13.7 PROTEIN"/>
    <property type="match status" value="1"/>
</dbReference>
<dbReference type="OrthoDB" id="2020070at2759"/>
<proteinExistence type="predicted"/>
<gene>
    <name evidence="2" type="primary">LOC123069595</name>
</gene>
<dbReference type="STRING" id="4565.A0A3B6FLE2"/>
<dbReference type="InterPro" id="IPR029044">
    <property type="entry name" value="Nucleotide-diphossugar_trans"/>
</dbReference>
<dbReference type="Gene3D" id="3.90.550.10">
    <property type="entry name" value="Spore Coat Polysaccharide Biosynthesis Protein SpsA, Chain A"/>
    <property type="match status" value="1"/>
</dbReference>
<evidence type="ECO:0000313" key="2">
    <source>
        <dbReference type="EnsemblPlants" id="TraesCS3B02G208000.1"/>
    </source>
</evidence>
<organism evidence="2">
    <name type="scientific">Triticum aestivum</name>
    <name type="common">Wheat</name>
    <dbReference type="NCBI Taxonomy" id="4565"/>
    <lineage>
        <taxon>Eukaryota</taxon>
        <taxon>Viridiplantae</taxon>
        <taxon>Streptophyta</taxon>
        <taxon>Embryophyta</taxon>
        <taxon>Tracheophyta</taxon>
        <taxon>Spermatophyta</taxon>
        <taxon>Magnoliopsida</taxon>
        <taxon>Liliopsida</taxon>
        <taxon>Poales</taxon>
        <taxon>Poaceae</taxon>
        <taxon>BOP clade</taxon>
        <taxon>Pooideae</taxon>
        <taxon>Triticodae</taxon>
        <taxon>Triticeae</taxon>
        <taxon>Triticinae</taxon>
        <taxon>Triticum</taxon>
    </lineage>
</organism>
<reference evidence="2" key="1">
    <citation type="submission" date="2018-08" db="EMBL/GenBank/DDBJ databases">
        <authorList>
            <person name="Rossello M."/>
        </authorList>
    </citation>
    <scope>NUCLEOTIDE SEQUENCE [LARGE SCALE GENOMIC DNA]</scope>
    <source>
        <strain evidence="2">cv. Chinese Spring</strain>
    </source>
</reference>
<dbReference type="OMA" id="ESNFSPM"/>
<dbReference type="GeneID" id="123069595"/>
<evidence type="ECO:0000313" key="3">
    <source>
        <dbReference type="Proteomes" id="UP000019116"/>
    </source>
</evidence>
<reference evidence="2" key="2">
    <citation type="submission" date="2018-10" db="UniProtKB">
        <authorList>
            <consortium name="EnsemblPlants"/>
        </authorList>
    </citation>
    <scope>IDENTIFICATION</scope>
</reference>
<feature type="compositionally biased region" description="Low complexity" evidence="1">
    <location>
        <begin position="14"/>
        <end position="28"/>
    </location>
</feature>
<dbReference type="SUPFAM" id="SSF53448">
    <property type="entry name" value="Nucleotide-diphospho-sugar transferases"/>
    <property type="match status" value="1"/>
</dbReference>
<dbReference type="Gramene" id="TraesCS3B02G208000.1">
    <property type="protein sequence ID" value="TraesCS3B02G208000.1"/>
    <property type="gene ID" value="TraesCS3B02G208000"/>
</dbReference>
<dbReference type="EnsemblPlants" id="TraesCS3B02G208000.1">
    <property type="protein sequence ID" value="TraesCS3B02G208000.1"/>
    <property type="gene ID" value="TraesCS3B02G208000"/>
</dbReference>
<dbReference type="RefSeq" id="XP_044348413.1">
    <property type="nucleotide sequence ID" value="XM_044492478.1"/>
</dbReference>
<dbReference type="Gramene" id="TraesPARA_EIv1.0_0998030.2">
    <property type="protein sequence ID" value="TraesPARA_EIv1.0_0998030.2.CDS"/>
    <property type="gene ID" value="TraesPARA_EIv1.0_0998030"/>
</dbReference>
<feature type="compositionally biased region" description="Basic residues" evidence="1">
    <location>
        <begin position="1"/>
        <end position="10"/>
    </location>
</feature>
<dbReference type="AlphaFoldDB" id="A0A3B6FLE2"/>
<keyword evidence="3" id="KW-1185">Reference proteome</keyword>